<evidence type="ECO:0000313" key="1">
    <source>
        <dbReference type="EMBL" id="KFO22072.1"/>
    </source>
</evidence>
<dbReference type="InterPro" id="IPR000048">
    <property type="entry name" value="IQ_motif_EF-hand-BS"/>
</dbReference>
<keyword evidence="2" id="KW-1185">Reference proteome</keyword>
<dbReference type="EMBL" id="KN124161">
    <property type="protein sequence ID" value="KFO22072.1"/>
    <property type="molecule type" value="Genomic_DNA"/>
</dbReference>
<reference evidence="1 2" key="1">
    <citation type="submission" date="2013-11" db="EMBL/GenBank/DDBJ databases">
        <title>The Damaraland mole rat (Fukomys damarensis) genome and evolution of African mole rats.</title>
        <authorList>
            <person name="Gladyshev V.N."/>
            <person name="Fang X."/>
        </authorList>
    </citation>
    <scope>NUCLEOTIDE SEQUENCE [LARGE SCALE GENOMIC DNA]</scope>
    <source>
        <tissue evidence="1">Liver</tissue>
    </source>
</reference>
<dbReference type="AlphaFoldDB" id="A0A091CUB5"/>
<organism evidence="1 2">
    <name type="scientific">Fukomys damarensis</name>
    <name type="common">Damaraland mole rat</name>
    <name type="synonym">Cryptomys damarensis</name>
    <dbReference type="NCBI Taxonomy" id="885580"/>
    <lineage>
        <taxon>Eukaryota</taxon>
        <taxon>Metazoa</taxon>
        <taxon>Chordata</taxon>
        <taxon>Craniata</taxon>
        <taxon>Vertebrata</taxon>
        <taxon>Euteleostomi</taxon>
        <taxon>Mammalia</taxon>
        <taxon>Eutheria</taxon>
        <taxon>Euarchontoglires</taxon>
        <taxon>Glires</taxon>
        <taxon>Rodentia</taxon>
        <taxon>Hystricomorpha</taxon>
        <taxon>Bathyergidae</taxon>
        <taxon>Fukomys</taxon>
    </lineage>
</organism>
<name>A0A091CUB5_FUKDA</name>
<evidence type="ECO:0000313" key="2">
    <source>
        <dbReference type="Proteomes" id="UP000028990"/>
    </source>
</evidence>
<sequence>MASCVLTAFKAAVLIQRWYRRYVARLEMRRRCTWSIFRSTEYAGQQDQGQTRRHLAQLPNITRVWSCYSEMLTVCGPCTAHKDGRIDINEFLEAFRLVEQSCSVDTALRDVQDSSCSGFGTS</sequence>
<dbReference type="Pfam" id="PF00612">
    <property type="entry name" value="IQ"/>
    <property type="match status" value="1"/>
</dbReference>
<accession>A0A091CUB5</accession>
<dbReference type="CDD" id="cd23767">
    <property type="entry name" value="IQCD"/>
    <property type="match status" value="1"/>
</dbReference>
<dbReference type="Proteomes" id="UP000028990">
    <property type="component" value="Unassembled WGS sequence"/>
</dbReference>
<protein>
    <submittedName>
        <fullName evidence="1">Serine/threonine-protein phosphatase with EF-hands 2</fullName>
    </submittedName>
</protein>
<gene>
    <name evidence="1" type="ORF">H920_16540</name>
</gene>
<proteinExistence type="predicted"/>
<dbReference type="PROSITE" id="PS50096">
    <property type="entry name" value="IQ"/>
    <property type="match status" value="1"/>
</dbReference>